<protein>
    <recommendedName>
        <fullName evidence="10">Ribosomal protein/NADH dehydrogenase domain-containing protein</fullName>
    </recommendedName>
</protein>
<keyword evidence="5" id="KW-0679">Respiratory chain</keyword>
<keyword evidence="6" id="KW-0999">Mitochondrion inner membrane</keyword>
<keyword evidence="9" id="KW-0472">Membrane</keyword>
<dbReference type="Pfam" id="PF05047">
    <property type="entry name" value="L51_S25_CI-B8"/>
    <property type="match status" value="1"/>
</dbReference>
<sequence>MASKLALNAAVSELRFVLCQSSPSSAGTREFVSKSYEAIKKANPRLPVLIREAAGAEPSLFVRTAPQGVEKRLSLANLNAADVKKALESLAK</sequence>
<dbReference type="SUPFAM" id="SSF52833">
    <property type="entry name" value="Thioredoxin-like"/>
    <property type="match status" value="1"/>
</dbReference>
<keyword evidence="4" id="KW-0813">Transport</keyword>
<evidence type="ECO:0000259" key="10">
    <source>
        <dbReference type="SMART" id="SM00916"/>
    </source>
</evidence>
<comment type="caution">
    <text evidence="11">The sequence shown here is derived from an EMBL/GenBank/DDBJ whole genome shotgun (WGS) entry which is preliminary data.</text>
</comment>
<comment type="subcellular location">
    <subcellularLocation>
        <location evidence="2">Mitochondrion inner membrane</location>
        <topology evidence="2">Peripheral membrane protein</topology>
        <orientation evidence="2">Matrix side</orientation>
    </subcellularLocation>
</comment>
<dbReference type="Proteomes" id="UP000660262">
    <property type="component" value="Unassembled WGS sequence"/>
</dbReference>
<evidence type="ECO:0000256" key="4">
    <source>
        <dbReference type="ARBA" id="ARBA00022448"/>
    </source>
</evidence>
<evidence type="ECO:0000256" key="8">
    <source>
        <dbReference type="ARBA" id="ARBA00023128"/>
    </source>
</evidence>
<keyword evidence="8" id="KW-0496">Mitochondrion</keyword>
<evidence type="ECO:0000313" key="12">
    <source>
        <dbReference type="Proteomes" id="UP000660262"/>
    </source>
</evidence>
<dbReference type="Gene3D" id="3.40.30.10">
    <property type="entry name" value="Glutaredoxin"/>
    <property type="match status" value="1"/>
</dbReference>
<dbReference type="PANTHER" id="PTHR12878:SF0">
    <property type="entry name" value="NADH DEHYDROGENASE [UBIQUINONE] 1 ALPHA SUBCOMPLEX SUBUNIT 2"/>
    <property type="match status" value="1"/>
</dbReference>
<dbReference type="InterPro" id="IPR016464">
    <property type="entry name" value="NADH_Ub_cplx-1_asu_su-2"/>
</dbReference>
<dbReference type="InterPro" id="IPR036249">
    <property type="entry name" value="Thioredoxin-like_sf"/>
</dbReference>
<dbReference type="PANTHER" id="PTHR12878">
    <property type="entry name" value="NADH-UBIQUINONE OXIDOREDUCTASE B8 SUBUNIT"/>
    <property type="match status" value="1"/>
</dbReference>
<comment type="similarity">
    <text evidence="3">Belongs to the complex I NDUFA2 subunit family.</text>
</comment>
<keyword evidence="7" id="KW-0249">Electron transport</keyword>
<name>A0A830HB88_9CHLO</name>
<evidence type="ECO:0000256" key="7">
    <source>
        <dbReference type="ARBA" id="ARBA00022982"/>
    </source>
</evidence>
<gene>
    <name evidence="11" type="ORF">PPROV_000276200</name>
</gene>
<keyword evidence="12" id="KW-1185">Reference proteome</keyword>
<evidence type="ECO:0000256" key="6">
    <source>
        <dbReference type="ARBA" id="ARBA00022792"/>
    </source>
</evidence>
<reference evidence="11" key="1">
    <citation type="submission" date="2020-10" db="EMBL/GenBank/DDBJ databases">
        <title>Unveiling of a novel bifunctional photoreceptor, Dualchrome1, isolated from a cosmopolitan green alga.</title>
        <authorList>
            <person name="Suzuki S."/>
            <person name="Kawachi M."/>
        </authorList>
    </citation>
    <scope>NUCLEOTIDE SEQUENCE</scope>
    <source>
        <strain evidence="11">NIES 2893</strain>
    </source>
</reference>
<evidence type="ECO:0000256" key="2">
    <source>
        <dbReference type="ARBA" id="ARBA00004443"/>
    </source>
</evidence>
<dbReference type="AlphaFoldDB" id="A0A830HB88"/>
<dbReference type="OrthoDB" id="10250268at2759"/>
<dbReference type="SMART" id="SM00916">
    <property type="entry name" value="L51_S25_CI-B8"/>
    <property type="match status" value="1"/>
</dbReference>
<dbReference type="EMBL" id="BNJQ01000006">
    <property type="protein sequence ID" value="GHP04008.1"/>
    <property type="molecule type" value="Genomic_DNA"/>
</dbReference>
<evidence type="ECO:0000256" key="1">
    <source>
        <dbReference type="ARBA" id="ARBA00003195"/>
    </source>
</evidence>
<dbReference type="GO" id="GO:0005743">
    <property type="term" value="C:mitochondrial inner membrane"/>
    <property type="evidence" value="ECO:0007669"/>
    <property type="project" value="UniProtKB-SubCell"/>
</dbReference>
<comment type="function">
    <text evidence="1">Accessory subunit of the mitochondrial membrane respiratory chain NADH dehydrogenase (Complex I), that is believed not to be involved in catalysis. Complex I functions in the transfer of electrons from NADH to the respiratory chain. The immediate electron acceptor for the enzyme is believed to be ubiquinone.</text>
</comment>
<accession>A0A830HB88</accession>
<evidence type="ECO:0000313" key="11">
    <source>
        <dbReference type="EMBL" id="GHP04008.1"/>
    </source>
</evidence>
<evidence type="ECO:0000256" key="5">
    <source>
        <dbReference type="ARBA" id="ARBA00022660"/>
    </source>
</evidence>
<dbReference type="InterPro" id="IPR007741">
    <property type="entry name" value="Ribosomal_mL43/mS25/NADH_DH"/>
</dbReference>
<evidence type="ECO:0000256" key="9">
    <source>
        <dbReference type="ARBA" id="ARBA00023136"/>
    </source>
</evidence>
<proteinExistence type="inferred from homology"/>
<evidence type="ECO:0000256" key="3">
    <source>
        <dbReference type="ARBA" id="ARBA00008939"/>
    </source>
</evidence>
<feature type="domain" description="Ribosomal protein/NADH dehydrogenase" evidence="10">
    <location>
        <begin position="20"/>
        <end position="92"/>
    </location>
</feature>
<dbReference type="PIRSF" id="PIRSF005822">
    <property type="entry name" value="NDUA2"/>
    <property type="match status" value="1"/>
</dbReference>
<organism evidence="11 12">
    <name type="scientific">Pycnococcus provasolii</name>
    <dbReference type="NCBI Taxonomy" id="41880"/>
    <lineage>
        <taxon>Eukaryota</taxon>
        <taxon>Viridiplantae</taxon>
        <taxon>Chlorophyta</taxon>
        <taxon>Pseudoscourfieldiophyceae</taxon>
        <taxon>Pseudoscourfieldiales</taxon>
        <taxon>Pycnococcaceae</taxon>
        <taxon>Pycnococcus</taxon>
    </lineage>
</organism>